<dbReference type="SUPFAM" id="SSF55729">
    <property type="entry name" value="Acyl-CoA N-acyltransferases (Nat)"/>
    <property type="match status" value="1"/>
</dbReference>
<dbReference type="InterPro" id="IPR056935">
    <property type="entry name" value="Rv0428c-like_C"/>
</dbReference>
<dbReference type="PROSITE" id="PS51186">
    <property type="entry name" value="GNAT"/>
    <property type="match status" value="1"/>
</dbReference>
<dbReference type="OrthoDB" id="9775595at2"/>
<dbReference type="InterPro" id="IPR056934">
    <property type="entry name" value="SH3_Rv0428c"/>
</dbReference>
<dbReference type="Pfam" id="PF24551">
    <property type="entry name" value="SH3_Rv0428c"/>
    <property type="match status" value="1"/>
</dbReference>
<dbReference type="AlphaFoldDB" id="E2SE56"/>
<protein>
    <submittedName>
        <fullName evidence="2">Acetyltransferase, GNAT family</fullName>
    </submittedName>
</protein>
<keyword evidence="3" id="KW-1185">Reference proteome</keyword>
<comment type="caution">
    <text evidence="2">The sequence shown here is derived from an EMBL/GenBank/DDBJ whole genome shotgun (WGS) entry which is preliminary data.</text>
</comment>
<dbReference type="Proteomes" id="UP000003111">
    <property type="component" value="Unassembled WGS sequence"/>
</dbReference>
<gene>
    <name evidence="2" type="ORF">HMPREF0063_11992</name>
</gene>
<evidence type="ECO:0000313" key="2">
    <source>
        <dbReference type="EMBL" id="EFQ82783.1"/>
    </source>
</evidence>
<dbReference type="eggNOG" id="COG0456">
    <property type="taxonomic scope" value="Bacteria"/>
</dbReference>
<dbReference type="STRING" id="585531.HMPREF0063_11992"/>
<dbReference type="Gene3D" id="3.40.630.30">
    <property type="match status" value="1"/>
</dbReference>
<name>E2SE56_9ACTN</name>
<sequence>MDNRAARPPIGPESQGLRVTVRRRLPDGSATDVVGRVLEAGPPVTVETRTGELVRIDPATVLLWRVVPDRPLRRRPAARVPADDLQRITSRGWPAVESAALGDWELRASSGFTQRANSVDVHGDPGVGAGEASAAVTGFYRARHLPPLAQVVSGSSWERRLVDLGWRATAGERAAASVQVLDLAAGPVPDPEVRVEPLATDAWLARYPRVGDPAVARRVLQGPARVRFLHLDEAICRVVVTGEWAGVSAVEVPAARRRRGLGRRIVLTALAWAASEGADKAYLQTTPDNAPALGLWADLGFHHHHGYRYLTTDGP</sequence>
<reference evidence="2" key="1">
    <citation type="submission" date="2010-08" db="EMBL/GenBank/DDBJ databases">
        <authorList>
            <person name="Muzny D."/>
            <person name="Qin X."/>
            <person name="Buhay C."/>
            <person name="Dugan-Rocha S."/>
            <person name="Ding Y."/>
            <person name="Chen G."/>
            <person name="Hawes A."/>
            <person name="Holder M."/>
            <person name="Jhangiani S."/>
            <person name="Johnson A."/>
            <person name="Khan Z."/>
            <person name="Li Z."/>
            <person name="Liu W."/>
            <person name="Liu X."/>
            <person name="Perez L."/>
            <person name="Shen H."/>
            <person name="Wang Q."/>
            <person name="Watt J."/>
            <person name="Xi L."/>
            <person name="Xin Y."/>
            <person name="Zhou J."/>
            <person name="Deng J."/>
            <person name="Jiang H."/>
            <person name="Liu Y."/>
            <person name="Qu J."/>
            <person name="Song X.-Z."/>
            <person name="Zhang L."/>
            <person name="Villasana D."/>
            <person name="Johnson A."/>
            <person name="Liu J."/>
            <person name="Liyanage D."/>
            <person name="Lorensuhewa L."/>
            <person name="Robinson T."/>
            <person name="Song A."/>
            <person name="Song B.-B."/>
            <person name="Dinh H."/>
            <person name="Thornton R."/>
            <person name="Coyle M."/>
            <person name="Francisco L."/>
            <person name="Jackson L."/>
            <person name="Javaid M."/>
            <person name="Korchina V."/>
            <person name="Kovar C."/>
            <person name="Mata R."/>
            <person name="Mathew T."/>
            <person name="Ngo R."/>
            <person name="Nguyen L."/>
            <person name="Nguyen N."/>
            <person name="Okwuonu G."/>
            <person name="Ongeri F."/>
            <person name="Pham C."/>
            <person name="Simmons D."/>
            <person name="Wilczek-Boney K."/>
            <person name="Hale W."/>
            <person name="Jakkamsetti A."/>
            <person name="Pham P."/>
            <person name="Ruth R."/>
            <person name="San Lucas F."/>
            <person name="Warren J."/>
            <person name="Zhang J."/>
            <person name="Zhao Z."/>
            <person name="Zhou C."/>
            <person name="Zhu D."/>
            <person name="Lee S."/>
            <person name="Bess C."/>
            <person name="Blankenburg K."/>
            <person name="Forbes L."/>
            <person name="Fu Q."/>
            <person name="Gubbala S."/>
            <person name="Hirani K."/>
            <person name="Jayaseelan J.C."/>
            <person name="Lara F."/>
            <person name="Munidasa M."/>
            <person name="Palculict T."/>
            <person name="Patil S."/>
            <person name="Pu L.-L."/>
            <person name="Saada N."/>
            <person name="Tang L."/>
            <person name="Weissenberger G."/>
            <person name="Zhu Y."/>
            <person name="Hemphill L."/>
            <person name="Shang Y."/>
            <person name="Youmans B."/>
            <person name="Ayvaz T."/>
            <person name="Ross M."/>
            <person name="Santibanez J."/>
            <person name="Aqrawi P."/>
            <person name="Gross S."/>
            <person name="Joshi V."/>
            <person name="Fowler G."/>
            <person name="Nazareth L."/>
            <person name="Reid J."/>
            <person name="Worley K."/>
            <person name="Petrosino J."/>
            <person name="Highlander S."/>
            <person name="Gibbs R."/>
        </authorList>
    </citation>
    <scope>NUCLEOTIDE SEQUENCE [LARGE SCALE GENOMIC DNA]</scope>
    <source>
        <strain evidence="2">DSM 15272</strain>
    </source>
</reference>
<evidence type="ECO:0000259" key="1">
    <source>
        <dbReference type="PROSITE" id="PS51186"/>
    </source>
</evidence>
<dbReference type="InterPro" id="IPR016181">
    <property type="entry name" value="Acyl_CoA_acyltransferase"/>
</dbReference>
<feature type="domain" description="N-acetyltransferase" evidence="1">
    <location>
        <begin position="164"/>
        <end position="315"/>
    </location>
</feature>
<dbReference type="HOGENOM" id="CLU_048109_1_0_11"/>
<dbReference type="InterPro" id="IPR000182">
    <property type="entry name" value="GNAT_dom"/>
</dbReference>
<dbReference type="EMBL" id="ACLF03000006">
    <property type="protein sequence ID" value="EFQ82783.1"/>
    <property type="molecule type" value="Genomic_DNA"/>
</dbReference>
<dbReference type="RefSeq" id="WP_007077084.1">
    <property type="nucleotide sequence ID" value="NZ_CM001024.1"/>
</dbReference>
<accession>E2SE56</accession>
<dbReference type="GO" id="GO:0016747">
    <property type="term" value="F:acyltransferase activity, transferring groups other than amino-acyl groups"/>
    <property type="evidence" value="ECO:0007669"/>
    <property type="project" value="InterPro"/>
</dbReference>
<organism evidence="2 3">
    <name type="scientific">Aeromicrobium marinum DSM 15272</name>
    <dbReference type="NCBI Taxonomy" id="585531"/>
    <lineage>
        <taxon>Bacteria</taxon>
        <taxon>Bacillati</taxon>
        <taxon>Actinomycetota</taxon>
        <taxon>Actinomycetes</taxon>
        <taxon>Propionibacteriales</taxon>
        <taxon>Nocardioidaceae</taxon>
        <taxon>Aeromicrobium</taxon>
    </lineage>
</organism>
<dbReference type="Pfam" id="PF24553">
    <property type="entry name" value="Rv0428c_C"/>
    <property type="match status" value="1"/>
</dbReference>
<evidence type="ECO:0000313" key="3">
    <source>
        <dbReference type="Proteomes" id="UP000003111"/>
    </source>
</evidence>
<proteinExistence type="predicted"/>